<sequence>MASPPPQPQPQPQPPSWLILHKVPQVVSDPGDGFSVSCFPPPLVSHLTVSPELQLQLLRQAAGVPSRVLAADLSAGLFLLPGFGYTVLDAADPSFATYTVPARTGPNLGGFGVIRGQGGGGGFMVVGLEYHYPNTDALLHCYEYDSESGGGGWITKQVQVHPQPWSPAFPIIDVIAHQGRIWWLINASTTQVLPLLSCNPFTAGDSSRMVYSRASDRLFAFCACVSCWQLAPIAPNRCVQVSDGKLRWVQIACAHAKESEPKRAPTVFVRTLHDPAADDLNWSFPGPDDHHRMSFADVWAHHSYTETGLPRVQPAAVVLIHPTDPFVVYFSLQGRIFGVDMRDKVVVGCEPHGMAEPDDSDAAASLLAWVLPPALRLSLRLFTPPPPPPPPAAALPPAPPQVLGHQAATGE</sequence>
<dbReference type="Pfam" id="PF07762">
    <property type="entry name" value="DUF1618"/>
    <property type="match status" value="1"/>
</dbReference>
<dbReference type="Proteomes" id="UP001341281">
    <property type="component" value="Chromosome 02"/>
</dbReference>
<protein>
    <recommendedName>
        <fullName evidence="2">DUF1618 domain-containing protein</fullName>
    </recommendedName>
</protein>
<dbReference type="InterPro" id="IPR011676">
    <property type="entry name" value="DUF1618"/>
</dbReference>
<keyword evidence="4" id="KW-1185">Reference proteome</keyword>
<proteinExistence type="predicted"/>
<dbReference type="EMBL" id="CP144746">
    <property type="protein sequence ID" value="WVZ55103.1"/>
    <property type="molecule type" value="Genomic_DNA"/>
</dbReference>
<reference evidence="3 4" key="1">
    <citation type="submission" date="2024-02" db="EMBL/GenBank/DDBJ databases">
        <title>High-quality chromosome-scale genome assembly of Pensacola bahiagrass (Paspalum notatum Flugge var. saurae).</title>
        <authorList>
            <person name="Vega J.M."/>
            <person name="Podio M."/>
            <person name="Orjuela J."/>
            <person name="Siena L.A."/>
            <person name="Pessino S.C."/>
            <person name="Combes M.C."/>
            <person name="Mariac C."/>
            <person name="Albertini E."/>
            <person name="Pupilli F."/>
            <person name="Ortiz J.P.A."/>
            <person name="Leblanc O."/>
        </authorList>
    </citation>
    <scope>NUCLEOTIDE SEQUENCE [LARGE SCALE GENOMIC DNA]</scope>
    <source>
        <strain evidence="3">R1</strain>
        <tissue evidence="3">Leaf</tissue>
    </source>
</reference>
<dbReference type="PANTHER" id="PTHR33086">
    <property type="entry name" value="OS05G0468200 PROTEIN-RELATED"/>
    <property type="match status" value="1"/>
</dbReference>
<feature type="compositionally biased region" description="Pro residues" evidence="1">
    <location>
        <begin position="383"/>
        <end position="400"/>
    </location>
</feature>
<evidence type="ECO:0000256" key="1">
    <source>
        <dbReference type="SAM" id="MobiDB-lite"/>
    </source>
</evidence>
<evidence type="ECO:0000313" key="4">
    <source>
        <dbReference type="Proteomes" id="UP001341281"/>
    </source>
</evidence>
<feature type="region of interest" description="Disordered" evidence="1">
    <location>
        <begin position="381"/>
        <end position="411"/>
    </location>
</feature>
<name>A0AAQ3SFP8_PASNO</name>
<organism evidence="3 4">
    <name type="scientific">Paspalum notatum var. saurae</name>
    <dbReference type="NCBI Taxonomy" id="547442"/>
    <lineage>
        <taxon>Eukaryota</taxon>
        <taxon>Viridiplantae</taxon>
        <taxon>Streptophyta</taxon>
        <taxon>Embryophyta</taxon>
        <taxon>Tracheophyta</taxon>
        <taxon>Spermatophyta</taxon>
        <taxon>Magnoliopsida</taxon>
        <taxon>Liliopsida</taxon>
        <taxon>Poales</taxon>
        <taxon>Poaceae</taxon>
        <taxon>PACMAD clade</taxon>
        <taxon>Panicoideae</taxon>
        <taxon>Andropogonodae</taxon>
        <taxon>Paspaleae</taxon>
        <taxon>Paspalinae</taxon>
        <taxon>Paspalum</taxon>
    </lineage>
</organism>
<dbReference type="AlphaFoldDB" id="A0AAQ3SFP8"/>
<gene>
    <name evidence="3" type="ORF">U9M48_005811</name>
</gene>
<feature type="domain" description="DUF1618" evidence="2">
    <location>
        <begin position="231"/>
        <end position="329"/>
    </location>
</feature>
<accession>A0AAQ3SFP8</accession>
<evidence type="ECO:0000313" key="3">
    <source>
        <dbReference type="EMBL" id="WVZ55103.1"/>
    </source>
</evidence>
<evidence type="ECO:0000259" key="2">
    <source>
        <dbReference type="Pfam" id="PF07762"/>
    </source>
</evidence>
<dbReference type="PANTHER" id="PTHR33086:SF44">
    <property type="entry name" value="OS03G0683600 PROTEIN"/>
    <property type="match status" value="1"/>
</dbReference>